<dbReference type="PROSITE" id="PS51683">
    <property type="entry name" value="SAM_OMT_II"/>
    <property type="match status" value="1"/>
</dbReference>
<gene>
    <name evidence="7" type="ORF">CHGG_04977</name>
</gene>
<name>Q2GZR9_CHAGB</name>
<feature type="region of interest" description="Disordered" evidence="5">
    <location>
        <begin position="152"/>
        <end position="192"/>
    </location>
</feature>
<reference evidence="8" key="1">
    <citation type="journal article" date="2015" name="Genome Announc.">
        <title>Draft genome sequence of the cellulolytic fungus Chaetomium globosum.</title>
        <authorList>
            <person name="Cuomo C.A."/>
            <person name="Untereiner W.A."/>
            <person name="Ma L.-J."/>
            <person name="Grabherr M."/>
            <person name="Birren B.W."/>
        </authorList>
    </citation>
    <scope>NUCLEOTIDE SEQUENCE [LARGE SCALE GENOMIC DNA]</scope>
    <source>
        <strain evidence="8">ATCC 6205 / CBS 148.51 / DSM 1962 / NBRC 6347 / NRRL 1970</strain>
    </source>
</reference>
<dbReference type="SUPFAM" id="SSF53335">
    <property type="entry name" value="S-adenosyl-L-methionine-dependent methyltransferases"/>
    <property type="match status" value="1"/>
</dbReference>
<organism evidence="7 8">
    <name type="scientific">Chaetomium globosum (strain ATCC 6205 / CBS 148.51 / DSM 1962 / NBRC 6347 / NRRL 1970)</name>
    <name type="common">Soil fungus</name>
    <dbReference type="NCBI Taxonomy" id="306901"/>
    <lineage>
        <taxon>Eukaryota</taxon>
        <taxon>Fungi</taxon>
        <taxon>Dikarya</taxon>
        <taxon>Ascomycota</taxon>
        <taxon>Pezizomycotina</taxon>
        <taxon>Sordariomycetes</taxon>
        <taxon>Sordariomycetidae</taxon>
        <taxon>Sordariales</taxon>
        <taxon>Chaetomiaceae</taxon>
        <taxon>Chaetomium</taxon>
    </lineage>
</organism>
<dbReference type="GO" id="GO:0008171">
    <property type="term" value="F:O-methyltransferase activity"/>
    <property type="evidence" value="ECO:0007669"/>
    <property type="project" value="InterPro"/>
</dbReference>
<dbReference type="InterPro" id="IPR029063">
    <property type="entry name" value="SAM-dependent_MTases_sf"/>
</dbReference>
<dbReference type="PANTHER" id="PTHR43712">
    <property type="entry name" value="PUTATIVE (AFU_ORTHOLOGUE AFUA_4G14580)-RELATED"/>
    <property type="match status" value="1"/>
</dbReference>
<accession>Q2GZR9</accession>
<feature type="region of interest" description="Disordered" evidence="5">
    <location>
        <begin position="1"/>
        <end position="25"/>
    </location>
</feature>
<evidence type="ECO:0000256" key="2">
    <source>
        <dbReference type="ARBA" id="ARBA00022679"/>
    </source>
</evidence>
<dbReference type="PANTHER" id="PTHR43712:SF2">
    <property type="entry name" value="O-METHYLTRANSFERASE CICE"/>
    <property type="match status" value="1"/>
</dbReference>
<proteinExistence type="predicted"/>
<dbReference type="GeneID" id="4392677"/>
<evidence type="ECO:0000313" key="8">
    <source>
        <dbReference type="Proteomes" id="UP000001056"/>
    </source>
</evidence>
<dbReference type="VEuPathDB" id="FungiDB:CHGG_04977"/>
<keyword evidence="4" id="KW-0175">Coiled coil</keyword>
<dbReference type="Gene3D" id="1.10.10.10">
    <property type="entry name" value="Winged helix-like DNA-binding domain superfamily/Winged helix DNA-binding domain"/>
    <property type="match status" value="1"/>
</dbReference>
<feature type="compositionally biased region" description="Pro residues" evidence="5">
    <location>
        <begin position="181"/>
        <end position="190"/>
    </location>
</feature>
<protein>
    <recommendedName>
        <fullName evidence="6">O-methyltransferase C-terminal domain-containing protein</fullName>
    </recommendedName>
</protein>
<keyword evidence="3" id="KW-0949">S-adenosyl-L-methionine</keyword>
<keyword evidence="1" id="KW-0489">Methyltransferase</keyword>
<sequence length="610" mass="65351">MATQLTSSHGTPGLVHSTSITQPPDMDAVETLKAVQGIISTYLANGTTGGRSRIPTPEPSPVPKYLEVSKREMDGMSGGQAEIVREDAGQPSKGVLAGRLVEEIGAVSGQQQVTIKGTEPAANITSQSPQAARNMTTDQLDRGVLNHVAADTLDADNTESQGPATRKLNGDSNTNSFDVKPSPPSVPPQPSQERLLKLTSDIAHNISQIATDDSARIKALTDSLELAAALRPPGDTIMGWFANMSVISAVRLFIHWGAFDIIPPSKGESITYSKLAARVNADEGLIVRVASMLTSAHILLHHPTSPTHPAPSLSHTPISTLLISGQPMSAMFSLMYNHVTAVSTILPSYFDTYGRTEPTGPAHIPTSFLAGQPEQDFFSLLKKDDAALRNFGLAMRMTSKRVPVTGVYDMTGVLRAAEAGRETVWVDVGGGDGHTVRQFLGEYPGLRAEQCVVQDLEEVVEAAREQVDEALRGVRWVGMDFFKEPPVEGALIYYLRHIIRDYSDPVAATILRNIARAMTDPASRVLISEQLNPDVASTDGPLPLYAAFKDFSMLSIGGKERSLKQFEALADAAGLRVSGVYRHAATAHAVVELALKPGVRGNGQSLDGTW</sequence>
<dbReference type="AlphaFoldDB" id="Q2GZR9"/>
<dbReference type="Gene3D" id="3.40.50.150">
    <property type="entry name" value="Vaccinia Virus protein VP39"/>
    <property type="match status" value="1"/>
</dbReference>
<keyword evidence="8" id="KW-1185">Reference proteome</keyword>
<dbReference type="OrthoDB" id="1535081at2759"/>
<feature type="domain" description="O-methyltransferase C-terminal" evidence="6">
    <location>
        <begin position="412"/>
        <end position="575"/>
    </location>
</feature>
<dbReference type="InterPro" id="IPR036390">
    <property type="entry name" value="WH_DNA-bd_sf"/>
</dbReference>
<evidence type="ECO:0000256" key="5">
    <source>
        <dbReference type="SAM" id="MobiDB-lite"/>
    </source>
</evidence>
<dbReference type="Proteomes" id="UP000001056">
    <property type="component" value="Unassembled WGS sequence"/>
</dbReference>
<dbReference type="InParanoid" id="Q2GZR9"/>
<dbReference type="InterPro" id="IPR016461">
    <property type="entry name" value="COMT-like"/>
</dbReference>
<dbReference type="eggNOG" id="KOG3178">
    <property type="taxonomic scope" value="Eukaryota"/>
</dbReference>
<evidence type="ECO:0000256" key="1">
    <source>
        <dbReference type="ARBA" id="ARBA00022603"/>
    </source>
</evidence>
<dbReference type="GO" id="GO:0032259">
    <property type="term" value="P:methylation"/>
    <property type="evidence" value="ECO:0007669"/>
    <property type="project" value="UniProtKB-KW"/>
</dbReference>
<dbReference type="Pfam" id="PF00891">
    <property type="entry name" value="Methyltransf_2"/>
    <property type="match status" value="1"/>
</dbReference>
<feature type="compositionally biased region" description="Polar residues" evidence="5">
    <location>
        <begin position="1"/>
        <end position="22"/>
    </location>
</feature>
<feature type="coiled-coil region" evidence="4">
    <location>
        <begin position="446"/>
        <end position="473"/>
    </location>
</feature>
<dbReference type="EMBL" id="CH408032">
    <property type="protein sequence ID" value="EAQ88358.1"/>
    <property type="molecule type" value="Genomic_DNA"/>
</dbReference>
<dbReference type="InterPro" id="IPR036388">
    <property type="entry name" value="WH-like_DNA-bd_sf"/>
</dbReference>
<dbReference type="InterPro" id="IPR001077">
    <property type="entry name" value="COMT_C"/>
</dbReference>
<keyword evidence="2" id="KW-0808">Transferase</keyword>
<dbReference type="RefSeq" id="XP_001224191.1">
    <property type="nucleotide sequence ID" value="XM_001224190.1"/>
</dbReference>
<dbReference type="SUPFAM" id="SSF46785">
    <property type="entry name" value="Winged helix' DNA-binding domain"/>
    <property type="match status" value="1"/>
</dbReference>
<evidence type="ECO:0000256" key="3">
    <source>
        <dbReference type="ARBA" id="ARBA00022691"/>
    </source>
</evidence>
<evidence type="ECO:0000256" key="4">
    <source>
        <dbReference type="SAM" id="Coils"/>
    </source>
</evidence>
<evidence type="ECO:0000313" key="7">
    <source>
        <dbReference type="EMBL" id="EAQ88358.1"/>
    </source>
</evidence>
<evidence type="ECO:0000259" key="6">
    <source>
        <dbReference type="Pfam" id="PF00891"/>
    </source>
</evidence>
<dbReference type="HOGENOM" id="CLU_005533_5_2_1"/>